<feature type="compositionally biased region" description="Acidic residues" evidence="1">
    <location>
        <begin position="444"/>
        <end position="455"/>
    </location>
</feature>
<feature type="compositionally biased region" description="Basic and acidic residues" evidence="1">
    <location>
        <begin position="707"/>
        <end position="747"/>
    </location>
</feature>
<feature type="region of interest" description="Disordered" evidence="1">
    <location>
        <begin position="279"/>
        <end position="340"/>
    </location>
</feature>
<proteinExistence type="predicted"/>
<evidence type="ECO:0000313" key="2">
    <source>
        <dbReference type="EMBL" id="TFY66440.1"/>
    </source>
</evidence>
<dbReference type="OrthoDB" id="3262009at2759"/>
<sequence>MWTTEDQLQYLESHLADYKKRQVEGTTADIWPKVFSGWFESWPEDNDKVRRRIKEWFNNRTRGSGGGHSRSRRVLKLGLRRRKLAAYQCYQKLYWKEKLEQQVKPAYKEYLKGLPAGTTAEGELAFRNRMCAELLEKESDEVKAFVEKARETSRLAVEGEGGSVVDMDNDGEDAVLDEEMRKLKIWDDNIEALPSTLRNLVKDIQELTGWTCNILFGGPNPRNKGKLESYAIDSETPGQASFKDMYPNYHQSLEKPFVEFLNKIYPPEVRAKRSLTLRKAGDGEDAKSTNLDDMTGDAGGDTEKNGRRQLEINNNNNNNNNEDENEDDDEGDDDDDDEDPIMATRRRNLAEQAEWRKKLGLDTSDRRREAPSQQAQDEIAAIAKSAGLTGVPKARPLTAKSTVSTKKRGTAALAEEEASRALHTAGHAETNTDASAKDTSTDDTVAETDAAEEETDTGHEDTTNTTTHVGMDNTTGRSANGAPIERTPGTTEVERAARSPATDSTRVLPAAAAVHSGEKDTDIPETAVNEPEWVKDARVFLKTGPRNVEWNGIVDKWGACENLLDYPSATSRKHWVGKAKRPFVVGQWMQEGKHYERVPGLGNLTGFGDAYRRWWTSFQPGWRSASEHAWPLKRDGDDKTFDDLAKGGSNGLFIFLIPLVWWSRQAKTKREKNELQSVVEDVDFVFTKVLGVLKARAALEGGEDEVENRNKESSSDREVGGERKGKEMGKELAGKKRRQELEPESSRVLRKRTRTS</sequence>
<feature type="compositionally biased region" description="Basic and acidic residues" evidence="1">
    <location>
        <begin position="357"/>
        <end position="370"/>
    </location>
</feature>
<organism evidence="2 3">
    <name type="scientific">Dentipellis fragilis</name>
    <dbReference type="NCBI Taxonomy" id="205917"/>
    <lineage>
        <taxon>Eukaryota</taxon>
        <taxon>Fungi</taxon>
        <taxon>Dikarya</taxon>
        <taxon>Basidiomycota</taxon>
        <taxon>Agaricomycotina</taxon>
        <taxon>Agaricomycetes</taxon>
        <taxon>Russulales</taxon>
        <taxon>Hericiaceae</taxon>
        <taxon>Dentipellis</taxon>
    </lineage>
</organism>
<evidence type="ECO:0000256" key="1">
    <source>
        <dbReference type="SAM" id="MobiDB-lite"/>
    </source>
</evidence>
<feature type="region of interest" description="Disordered" evidence="1">
    <location>
        <begin position="357"/>
        <end position="376"/>
    </location>
</feature>
<comment type="caution">
    <text evidence="2">The sequence shown here is derived from an EMBL/GenBank/DDBJ whole genome shotgun (WGS) entry which is preliminary data.</text>
</comment>
<feature type="compositionally biased region" description="Basic and acidic residues" evidence="1">
    <location>
        <begin position="301"/>
        <end position="310"/>
    </location>
</feature>
<dbReference type="Proteomes" id="UP000298327">
    <property type="component" value="Unassembled WGS sequence"/>
</dbReference>
<dbReference type="AlphaFoldDB" id="A0A4Y9YXG2"/>
<reference evidence="2 3" key="1">
    <citation type="submission" date="2019-02" db="EMBL/GenBank/DDBJ databases">
        <title>Genome sequencing of the rare red list fungi Dentipellis fragilis.</title>
        <authorList>
            <person name="Buettner E."/>
            <person name="Kellner H."/>
        </authorList>
    </citation>
    <scope>NUCLEOTIDE SEQUENCE [LARGE SCALE GENOMIC DNA]</scope>
    <source>
        <strain evidence="2 3">DSM 105465</strain>
    </source>
</reference>
<protein>
    <submittedName>
        <fullName evidence="2">Uncharacterized protein</fullName>
    </submittedName>
</protein>
<evidence type="ECO:0000313" key="3">
    <source>
        <dbReference type="Proteomes" id="UP000298327"/>
    </source>
</evidence>
<keyword evidence="3" id="KW-1185">Reference proteome</keyword>
<feature type="region of interest" description="Disordered" evidence="1">
    <location>
        <begin position="702"/>
        <end position="756"/>
    </location>
</feature>
<accession>A0A4Y9YXG2</accession>
<dbReference type="STRING" id="205917.A0A4Y9YXG2"/>
<dbReference type="EMBL" id="SEOQ01000247">
    <property type="protein sequence ID" value="TFY66440.1"/>
    <property type="molecule type" value="Genomic_DNA"/>
</dbReference>
<feature type="compositionally biased region" description="Acidic residues" evidence="1">
    <location>
        <begin position="321"/>
        <end position="340"/>
    </location>
</feature>
<name>A0A4Y9YXG2_9AGAM</name>
<gene>
    <name evidence="2" type="ORF">EVG20_g4643</name>
</gene>
<feature type="region of interest" description="Disordered" evidence="1">
    <location>
        <begin position="393"/>
        <end position="526"/>
    </location>
</feature>